<sequence>MSLHKISCPARTTFRDAEIAELEALENGVLRVERSLWCYLQEGHAGLHHTLTQGLHGTEHEPARTLWTRWPDGDEHGPLRETLALPPCAEKFLAGTVEEECCGLYEGHAGRHGFEFGPPITEADITPDWVLRLFEE</sequence>
<dbReference type="RefSeq" id="WP_030881546.1">
    <property type="nucleotide sequence ID" value="NZ_BJMM01000075.1"/>
</dbReference>
<evidence type="ECO:0000313" key="1">
    <source>
        <dbReference type="EMBL" id="GEB53998.1"/>
    </source>
</evidence>
<dbReference type="AlphaFoldDB" id="A0A4Y3RAW9"/>
<accession>A0A4Y3RAW9</accession>
<dbReference type="EMBL" id="BJMM01000075">
    <property type="protein sequence ID" value="GEB53998.1"/>
    <property type="molecule type" value="Genomic_DNA"/>
</dbReference>
<name>A0A4Y3RAW9_STRCI</name>
<organism evidence="1 2">
    <name type="scientific">Streptomyces cacaoi</name>
    <dbReference type="NCBI Taxonomy" id="1898"/>
    <lineage>
        <taxon>Bacteria</taxon>
        <taxon>Bacillati</taxon>
        <taxon>Actinomycetota</taxon>
        <taxon>Actinomycetes</taxon>
        <taxon>Kitasatosporales</taxon>
        <taxon>Streptomycetaceae</taxon>
        <taxon>Streptomyces</taxon>
    </lineage>
</organism>
<keyword evidence="2" id="KW-1185">Reference proteome</keyword>
<reference evidence="1 2" key="1">
    <citation type="submission" date="2019-06" db="EMBL/GenBank/DDBJ databases">
        <title>Whole genome shotgun sequence of Streptomyces cacaoi subsp. cacaoi NBRC 12748.</title>
        <authorList>
            <person name="Hosoyama A."/>
            <person name="Uohara A."/>
            <person name="Ohji S."/>
            <person name="Ichikawa N."/>
        </authorList>
    </citation>
    <scope>NUCLEOTIDE SEQUENCE [LARGE SCALE GENOMIC DNA]</scope>
    <source>
        <strain evidence="1 2">NBRC 12748</strain>
    </source>
</reference>
<dbReference type="OrthoDB" id="3523441at2"/>
<evidence type="ECO:0000313" key="2">
    <source>
        <dbReference type="Proteomes" id="UP000319210"/>
    </source>
</evidence>
<proteinExistence type="predicted"/>
<gene>
    <name evidence="1" type="ORF">SCA03_65490</name>
</gene>
<protein>
    <submittedName>
        <fullName evidence="1">Uncharacterized protein</fullName>
    </submittedName>
</protein>
<comment type="caution">
    <text evidence="1">The sequence shown here is derived from an EMBL/GenBank/DDBJ whole genome shotgun (WGS) entry which is preliminary data.</text>
</comment>
<dbReference type="Proteomes" id="UP000319210">
    <property type="component" value="Unassembled WGS sequence"/>
</dbReference>